<evidence type="ECO:0000256" key="1">
    <source>
        <dbReference type="ARBA" id="ARBA00005474"/>
    </source>
</evidence>
<evidence type="ECO:0000313" key="6">
    <source>
        <dbReference type="Proteomes" id="UP000002051"/>
    </source>
</evidence>
<gene>
    <name evidence="5" type="primary">11413242</name>
    <name evidence="4" type="ordered locus">MTR_2g093310</name>
</gene>
<sequence length="198" mass="22119">MENDTNTQISSLPFSQSPTSSQPPMAPQVVMSPCAACKILRRRCAEKCVLAPYFPPTEPSKFTTAHRVFGASNIIKFLQELPESQRADAVSSMVYEASARIRDPVYGCAGAICHLQKEVNELQAQLAKSQAELINMQLQQSNLLALICMEMKETPNESPQQSMDNFISSPAYSSDYQNNLNFFEDNTSQNSLWEPLWT</sequence>
<dbReference type="GO" id="GO:0005634">
    <property type="term" value="C:nucleus"/>
    <property type="evidence" value="ECO:0000318"/>
    <property type="project" value="GO_Central"/>
</dbReference>
<reference evidence="4 6" key="2">
    <citation type="journal article" date="2014" name="BMC Genomics">
        <title>An improved genome release (version Mt4.0) for the model legume Medicago truncatula.</title>
        <authorList>
            <person name="Tang H."/>
            <person name="Krishnakumar V."/>
            <person name="Bidwell S."/>
            <person name="Rosen B."/>
            <person name="Chan A."/>
            <person name="Zhou S."/>
            <person name="Gentzbittel L."/>
            <person name="Childs K.L."/>
            <person name="Yandell M."/>
            <person name="Gundlach H."/>
            <person name="Mayer K.F."/>
            <person name="Schwartz D.C."/>
            <person name="Town C.D."/>
        </authorList>
    </citation>
    <scope>GENOME REANNOTATION</scope>
    <source>
        <strain evidence="5 6">cv. Jemalong A17</strain>
    </source>
</reference>
<accession>G7IKN3</accession>
<feature type="region of interest" description="Disordered" evidence="2">
    <location>
        <begin position="1"/>
        <end position="25"/>
    </location>
</feature>
<dbReference type="SMR" id="G7IKN3"/>
<dbReference type="PANTHER" id="PTHR31301:SF206">
    <property type="entry name" value="LOB DOMAIN-CONTAINING PROTEIN 1"/>
    <property type="match status" value="1"/>
</dbReference>
<evidence type="ECO:0000256" key="2">
    <source>
        <dbReference type="SAM" id="MobiDB-lite"/>
    </source>
</evidence>
<dbReference type="eggNOG" id="ENOG502QV36">
    <property type="taxonomic scope" value="Eukaryota"/>
</dbReference>
<feature type="domain" description="LOB" evidence="3">
    <location>
        <begin position="32"/>
        <end position="133"/>
    </location>
</feature>
<dbReference type="InterPro" id="IPR004883">
    <property type="entry name" value="LOB"/>
</dbReference>
<dbReference type="PaxDb" id="3880-AES67410"/>
<feature type="compositionally biased region" description="Low complexity" evidence="2">
    <location>
        <begin position="10"/>
        <end position="23"/>
    </location>
</feature>
<dbReference type="KEGG" id="mtr:11413242"/>
<dbReference type="OMA" id="YNMEQTK"/>
<protein>
    <submittedName>
        <fullName evidence="4">Lateral organ boundaries (LOB) domain protein</fullName>
    </submittedName>
</protein>
<dbReference type="PANTHER" id="PTHR31301">
    <property type="entry name" value="LOB DOMAIN-CONTAINING PROTEIN 4-RELATED"/>
    <property type="match status" value="1"/>
</dbReference>
<dbReference type="GO" id="GO:0006355">
    <property type="term" value="P:regulation of DNA-templated transcription"/>
    <property type="evidence" value="ECO:0000318"/>
    <property type="project" value="GO_Central"/>
</dbReference>
<dbReference type="Pfam" id="PF03195">
    <property type="entry name" value="LOB"/>
    <property type="match status" value="1"/>
</dbReference>
<reference evidence="4 6" key="1">
    <citation type="journal article" date="2011" name="Nature">
        <title>The Medicago genome provides insight into the evolution of rhizobial symbioses.</title>
        <authorList>
            <person name="Young N.D."/>
            <person name="Debelle F."/>
            <person name="Oldroyd G.E."/>
            <person name="Geurts R."/>
            <person name="Cannon S.B."/>
            <person name="Udvardi M.K."/>
            <person name="Benedito V.A."/>
            <person name="Mayer K.F."/>
            <person name="Gouzy J."/>
            <person name="Schoof H."/>
            <person name="Van de Peer Y."/>
            <person name="Proost S."/>
            <person name="Cook D.R."/>
            <person name="Meyers B.C."/>
            <person name="Spannagl M."/>
            <person name="Cheung F."/>
            <person name="De Mita S."/>
            <person name="Krishnakumar V."/>
            <person name="Gundlach H."/>
            <person name="Zhou S."/>
            <person name="Mudge J."/>
            <person name="Bharti A.K."/>
            <person name="Murray J.D."/>
            <person name="Naoumkina M.A."/>
            <person name="Rosen B."/>
            <person name="Silverstein K.A."/>
            <person name="Tang H."/>
            <person name="Rombauts S."/>
            <person name="Zhao P.X."/>
            <person name="Zhou P."/>
            <person name="Barbe V."/>
            <person name="Bardou P."/>
            <person name="Bechner M."/>
            <person name="Bellec A."/>
            <person name="Berger A."/>
            <person name="Berges H."/>
            <person name="Bidwell S."/>
            <person name="Bisseling T."/>
            <person name="Choisne N."/>
            <person name="Couloux A."/>
            <person name="Denny R."/>
            <person name="Deshpande S."/>
            <person name="Dai X."/>
            <person name="Doyle J.J."/>
            <person name="Dudez A.M."/>
            <person name="Farmer A.D."/>
            <person name="Fouteau S."/>
            <person name="Franken C."/>
            <person name="Gibelin C."/>
            <person name="Gish J."/>
            <person name="Goldstein S."/>
            <person name="Gonzalez A.J."/>
            <person name="Green P.J."/>
            <person name="Hallab A."/>
            <person name="Hartog M."/>
            <person name="Hua A."/>
            <person name="Humphray S.J."/>
            <person name="Jeong D.H."/>
            <person name="Jing Y."/>
            <person name="Jocker A."/>
            <person name="Kenton S.M."/>
            <person name="Kim D.J."/>
            <person name="Klee K."/>
            <person name="Lai H."/>
            <person name="Lang C."/>
            <person name="Lin S."/>
            <person name="Macmil S.L."/>
            <person name="Magdelenat G."/>
            <person name="Matthews L."/>
            <person name="McCorrison J."/>
            <person name="Monaghan E.L."/>
            <person name="Mun J.H."/>
            <person name="Najar F.Z."/>
            <person name="Nicholson C."/>
            <person name="Noirot C."/>
            <person name="O'Bleness M."/>
            <person name="Paule C.R."/>
            <person name="Poulain J."/>
            <person name="Prion F."/>
            <person name="Qin B."/>
            <person name="Qu C."/>
            <person name="Retzel E.F."/>
            <person name="Riddle C."/>
            <person name="Sallet E."/>
            <person name="Samain S."/>
            <person name="Samson N."/>
            <person name="Sanders I."/>
            <person name="Saurat O."/>
            <person name="Scarpelli C."/>
            <person name="Schiex T."/>
            <person name="Segurens B."/>
            <person name="Severin A.J."/>
            <person name="Sherrier D.J."/>
            <person name="Shi R."/>
            <person name="Sims S."/>
            <person name="Singer S.R."/>
            <person name="Sinharoy S."/>
            <person name="Sterck L."/>
            <person name="Viollet A."/>
            <person name="Wang B.B."/>
            <person name="Wang K."/>
            <person name="Wang M."/>
            <person name="Wang X."/>
            <person name="Warfsmann J."/>
            <person name="Weissenbach J."/>
            <person name="White D.D."/>
            <person name="White J.D."/>
            <person name="Wiley G.B."/>
            <person name="Wincker P."/>
            <person name="Xing Y."/>
            <person name="Yang L."/>
            <person name="Yao Z."/>
            <person name="Ying F."/>
            <person name="Zhai J."/>
            <person name="Zhou L."/>
            <person name="Zuber A."/>
            <person name="Denarie J."/>
            <person name="Dixon R.A."/>
            <person name="May G.D."/>
            <person name="Schwartz D.C."/>
            <person name="Rogers J."/>
            <person name="Quetier F."/>
            <person name="Town C.D."/>
            <person name="Roe B.A."/>
        </authorList>
    </citation>
    <scope>NUCLEOTIDE SEQUENCE [LARGE SCALE GENOMIC DNA]</scope>
    <source>
        <strain evidence="4">A17</strain>
        <strain evidence="5 6">cv. Jemalong A17</strain>
    </source>
</reference>
<dbReference type="OrthoDB" id="778083at2759"/>
<dbReference type="GO" id="GO:0001216">
    <property type="term" value="F:DNA-binding transcription activator activity"/>
    <property type="evidence" value="ECO:0000318"/>
    <property type="project" value="GO_Central"/>
</dbReference>
<reference evidence="5" key="3">
    <citation type="submission" date="2015-04" db="UniProtKB">
        <authorList>
            <consortium name="EnsemblPlants"/>
        </authorList>
    </citation>
    <scope>IDENTIFICATION</scope>
    <source>
        <strain evidence="5">cv. Jemalong A17</strain>
    </source>
</reference>
<proteinExistence type="inferred from homology"/>
<comment type="similarity">
    <text evidence="1">Belongs to the LOB domain-containing protein family.</text>
</comment>
<dbReference type="AlphaFoldDB" id="G7IKN3"/>
<dbReference type="EnsemblPlants" id="AES67410">
    <property type="protein sequence ID" value="AES67410"/>
    <property type="gene ID" value="MTR_2g093310"/>
</dbReference>
<dbReference type="PROSITE" id="PS50891">
    <property type="entry name" value="LOB"/>
    <property type="match status" value="1"/>
</dbReference>
<evidence type="ECO:0000259" key="3">
    <source>
        <dbReference type="PROSITE" id="PS50891"/>
    </source>
</evidence>
<dbReference type="Proteomes" id="UP000002051">
    <property type="component" value="Chromosome 2"/>
</dbReference>
<dbReference type="HOGENOM" id="CLU_058353_4_0_1"/>
<evidence type="ECO:0000313" key="4">
    <source>
        <dbReference type="EMBL" id="AES67410.1"/>
    </source>
</evidence>
<dbReference type="EMBL" id="CM001218">
    <property type="protein sequence ID" value="AES67410.1"/>
    <property type="molecule type" value="Genomic_DNA"/>
</dbReference>
<evidence type="ECO:0000313" key="5">
    <source>
        <dbReference type="EnsemblPlants" id="AES67410"/>
    </source>
</evidence>
<name>G7IKN3_MEDTR</name>
<keyword evidence="6" id="KW-1185">Reference proteome</keyword>
<organism evidence="4 6">
    <name type="scientific">Medicago truncatula</name>
    <name type="common">Barrel medic</name>
    <name type="synonym">Medicago tribuloides</name>
    <dbReference type="NCBI Taxonomy" id="3880"/>
    <lineage>
        <taxon>Eukaryota</taxon>
        <taxon>Viridiplantae</taxon>
        <taxon>Streptophyta</taxon>
        <taxon>Embryophyta</taxon>
        <taxon>Tracheophyta</taxon>
        <taxon>Spermatophyta</taxon>
        <taxon>Magnoliopsida</taxon>
        <taxon>eudicotyledons</taxon>
        <taxon>Gunneridae</taxon>
        <taxon>Pentapetalae</taxon>
        <taxon>rosids</taxon>
        <taxon>fabids</taxon>
        <taxon>Fabales</taxon>
        <taxon>Fabaceae</taxon>
        <taxon>Papilionoideae</taxon>
        <taxon>50 kb inversion clade</taxon>
        <taxon>NPAAA clade</taxon>
        <taxon>Hologalegina</taxon>
        <taxon>IRL clade</taxon>
        <taxon>Trifolieae</taxon>
        <taxon>Medicago</taxon>
    </lineage>
</organism>
<dbReference type="STRING" id="3880.G7IKN3"/>